<evidence type="ECO:0000256" key="1">
    <source>
        <dbReference type="ARBA" id="ARBA00007837"/>
    </source>
</evidence>
<gene>
    <name evidence="4" type="primary">ptsI_3</name>
    <name evidence="4" type="ORF">NCTC13645_00060</name>
</gene>
<evidence type="ECO:0000256" key="2">
    <source>
        <dbReference type="ARBA" id="ARBA00022679"/>
    </source>
</evidence>
<dbReference type="SUPFAM" id="SSF47831">
    <property type="entry name" value="Enzyme I of the PEP:sugar phosphotransferase system HPr-binding (sub)domain"/>
    <property type="match status" value="1"/>
</dbReference>
<name>A0A380NW93_WEIVI</name>
<sequence length="140" mass="15128">MAKQINGIAASNGVAIAKAYKLITPDLSFDKRTIDDVQVEKSRLEAAFLASKADLEKIRDKAAASMGNEAAEVFTAHIMVLEDPEFTGGIEQAIESDAINAEAALQQVADMYIALFEGMADSNAYMAERSADIRDVTKRI</sequence>
<dbReference type="Pfam" id="PF05524">
    <property type="entry name" value="PEP-utilisers_N"/>
    <property type="match status" value="1"/>
</dbReference>
<protein>
    <submittedName>
        <fullName evidence="4">Phosphoenolpyruvate-protein phosphotransferase</fullName>
        <ecNumber evidence="4">2.7.3.9</ecNumber>
    </submittedName>
</protein>
<dbReference type="EC" id="2.7.3.9" evidence="4"/>
<dbReference type="InterPro" id="IPR008731">
    <property type="entry name" value="PTS_EIN"/>
</dbReference>
<comment type="similarity">
    <text evidence="1">Belongs to the PEP-utilizing enzyme family.</text>
</comment>
<proteinExistence type="inferred from homology"/>
<dbReference type="Gene3D" id="3.50.30.10">
    <property type="entry name" value="Phosphohistidine domain"/>
    <property type="match status" value="1"/>
</dbReference>
<evidence type="ECO:0000259" key="3">
    <source>
        <dbReference type="Pfam" id="PF05524"/>
    </source>
</evidence>
<reference evidence="4 5" key="1">
    <citation type="submission" date="2018-06" db="EMBL/GenBank/DDBJ databases">
        <authorList>
            <consortium name="Pathogen Informatics"/>
            <person name="Doyle S."/>
        </authorList>
    </citation>
    <scope>NUCLEOTIDE SEQUENCE [LARGE SCALE GENOMIC DNA]</scope>
    <source>
        <strain evidence="4 5">NCTC13645</strain>
    </source>
</reference>
<organism evidence="4 5">
    <name type="scientific">Weissella viridescens</name>
    <name type="common">Lactobacillus viridescens</name>
    <dbReference type="NCBI Taxonomy" id="1629"/>
    <lineage>
        <taxon>Bacteria</taxon>
        <taxon>Bacillati</taxon>
        <taxon>Bacillota</taxon>
        <taxon>Bacilli</taxon>
        <taxon>Lactobacillales</taxon>
        <taxon>Lactobacillaceae</taxon>
        <taxon>Weissella</taxon>
    </lineage>
</organism>
<dbReference type="AlphaFoldDB" id="A0A380NW93"/>
<keyword evidence="4" id="KW-0670">Pyruvate</keyword>
<evidence type="ECO:0000313" key="4">
    <source>
        <dbReference type="EMBL" id="SUP52187.1"/>
    </source>
</evidence>
<evidence type="ECO:0000313" key="5">
    <source>
        <dbReference type="Proteomes" id="UP000254621"/>
    </source>
</evidence>
<dbReference type="Proteomes" id="UP000254621">
    <property type="component" value="Unassembled WGS sequence"/>
</dbReference>
<dbReference type="InterPro" id="IPR036618">
    <property type="entry name" value="PtsI_HPr-bd_sf"/>
</dbReference>
<dbReference type="InterPro" id="IPR050499">
    <property type="entry name" value="PEP-utilizing_PTS_enzyme"/>
</dbReference>
<feature type="domain" description="Phosphotransferase system enzyme I N-terminal" evidence="3">
    <location>
        <begin position="6"/>
        <end position="129"/>
    </location>
</feature>
<dbReference type="Gene3D" id="1.10.274.10">
    <property type="entry name" value="PtsI, HPr-binding domain"/>
    <property type="match status" value="1"/>
</dbReference>
<dbReference type="GO" id="GO:0009401">
    <property type="term" value="P:phosphoenolpyruvate-dependent sugar phosphotransferase system"/>
    <property type="evidence" value="ECO:0007669"/>
    <property type="project" value="InterPro"/>
</dbReference>
<dbReference type="GO" id="GO:0008965">
    <property type="term" value="F:phosphoenolpyruvate-protein phosphotransferase activity"/>
    <property type="evidence" value="ECO:0007669"/>
    <property type="project" value="UniProtKB-EC"/>
</dbReference>
<dbReference type="EMBL" id="UHIV01000001">
    <property type="protein sequence ID" value="SUP52187.1"/>
    <property type="molecule type" value="Genomic_DNA"/>
</dbReference>
<dbReference type="PANTHER" id="PTHR46244">
    <property type="entry name" value="PHOSPHOENOLPYRUVATE-PROTEIN PHOSPHOTRANSFERASE"/>
    <property type="match status" value="1"/>
</dbReference>
<keyword evidence="2 4" id="KW-0808">Transferase</keyword>
<accession>A0A380NW93</accession>
<dbReference type="PANTHER" id="PTHR46244:SF3">
    <property type="entry name" value="PHOSPHOENOLPYRUVATE-PROTEIN PHOSPHOTRANSFERASE"/>
    <property type="match status" value="1"/>
</dbReference>